<dbReference type="GeneID" id="20675280"/>
<feature type="region of interest" description="Disordered" evidence="1">
    <location>
        <begin position="1"/>
        <end position="37"/>
    </location>
</feature>
<reference evidence="2 3" key="1">
    <citation type="journal article" date="2012" name="New Phytol.">
        <title>Insight into trade-off between wood decay and parasitism from the genome of a fungal forest pathogen.</title>
        <authorList>
            <person name="Olson A."/>
            <person name="Aerts A."/>
            <person name="Asiegbu F."/>
            <person name="Belbahri L."/>
            <person name="Bouzid O."/>
            <person name="Broberg A."/>
            <person name="Canback B."/>
            <person name="Coutinho P.M."/>
            <person name="Cullen D."/>
            <person name="Dalman K."/>
            <person name="Deflorio G."/>
            <person name="van Diepen L.T."/>
            <person name="Dunand C."/>
            <person name="Duplessis S."/>
            <person name="Durling M."/>
            <person name="Gonthier P."/>
            <person name="Grimwood J."/>
            <person name="Fossdal C.G."/>
            <person name="Hansson D."/>
            <person name="Henrissat B."/>
            <person name="Hietala A."/>
            <person name="Himmelstrand K."/>
            <person name="Hoffmeister D."/>
            <person name="Hogberg N."/>
            <person name="James T.Y."/>
            <person name="Karlsson M."/>
            <person name="Kohler A."/>
            <person name="Kues U."/>
            <person name="Lee Y.H."/>
            <person name="Lin Y.C."/>
            <person name="Lind M."/>
            <person name="Lindquist E."/>
            <person name="Lombard V."/>
            <person name="Lucas S."/>
            <person name="Lunden K."/>
            <person name="Morin E."/>
            <person name="Murat C."/>
            <person name="Park J."/>
            <person name="Raffaello T."/>
            <person name="Rouze P."/>
            <person name="Salamov A."/>
            <person name="Schmutz J."/>
            <person name="Solheim H."/>
            <person name="Stahlberg J."/>
            <person name="Velez H."/>
            <person name="de Vries R.P."/>
            <person name="Wiebenga A."/>
            <person name="Woodward S."/>
            <person name="Yakovlev I."/>
            <person name="Garbelotto M."/>
            <person name="Martin F."/>
            <person name="Grigoriev I.V."/>
            <person name="Stenlid J."/>
        </authorList>
    </citation>
    <scope>NUCLEOTIDE SEQUENCE [LARGE SCALE GENOMIC DNA]</scope>
    <source>
        <strain evidence="2 3">TC 32-1</strain>
    </source>
</reference>
<feature type="compositionally biased region" description="Acidic residues" evidence="1">
    <location>
        <begin position="20"/>
        <end position="36"/>
    </location>
</feature>
<dbReference type="HOGENOM" id="CLU_2979358_0_0_1"/>
<protein>
    <submittedName>
        <fullName evidence="2">Uncharacterized protein</fullName>
    </submittedName>
</protein>
<dbReference type="Proteomes" id="UP000030671">
    <property type="component" value="Unassembled WGS sequence"/>
</dbReference>
<accession>W4K7K6</accession>
<dbReference type="EMBL" id="KI925459">
    <property type="protein sequence ID" value="ETW81056.1"/>
    <property type="molecule type" value="Genomic_DNA"/>
</dbReference>
<dbReference type="AlphaFoldDB" id="W4K7K6"/>
<evidence type="ECO:0000313" key="3">
    <source>
        <dbReference type="Proteomes" id="UP000030671"/>
    </source>
</evidence>
<gene>
    <name evidence="2" type="ORF">HETIRDRAFT_440595</name>
</gene>
<dbReference type="KEGG" id="hir:HETIRDRAFT_440595"/>
<proteinExistence type="predicted"/>
<dbReference type="InParanoid" id="W4K7K6"/>
<organism evidence="2 3">
    <name type="scientific">Heterobasidion irregulare (strain TC 32-1)</name>
    <dbReference type="NCBI Taxonomy" id="747525"/>
    <lineage>
        <taxon>Eukaryota</taxon>
        <taxon>Fungi</taxon>
        <taxon>Dikarya</taxon>
        <taxon>Basidiomycota</taxon>
        <taxon>Agaricomycotina</taxon>
        <taxon>Agaricomycetes</taxon>
        <taxon>Russulales</taxon>
        <taxon>Bondarzewiaceae</taxon>
        <taxon>Heterobasidion</taxon>
        <taxon>Heterobasidion annosum species complex</taxon>
    </lineage>
</organism>
<evidence type="ECO:0000256" key="1">
    <source>
        <dbReference type="SAM" id="MobiDB-lite"/>
    </source>
</evidence>
<sequence length="58" mass="6300">MISDWLEFDAGAAGRRTESPADDESELERDVEDTEESMMPVWAASMGQCGMASGQEGE</sequence>
<evidence type="ECO:0000313" key="2">
    <source>
        <dbReference type="EMBL" id="ETW81056.1"/>
    </source>
</evidence>
<keyword evidence="3" id="KW-1185">Reference proteome</keyword>
<name>W4K7K6_HETIT</name>
<dbReference type="RefSeq" id="XP_009547736.1">
    <property type="nucleotide sequence ID" value="XM_009549441.1"/>
</dbReference>